<dbReference type="Proteomes" id="UP001500121">
    <property type="component" value="Unassembled WGS sequence"/>
</dbReference>
<gene>
    <name evidence="1" type="ORF">GCM10025783_31210</name>
</gene>
<proteinExistence type="predicted"/>
<accession>A0ABP8ZGF3</accession>
<dbReference type="EMBL" id="BAABLP010000009">
    <property type="protein sequence ID" value="GAA4755699.1"/>
    <property type="molecule type" value="Genomic_DNA"/>
</dbReference>
<reference evidence="2" key="1">
    <citation type="journal article" date="2019" name="Int. J. Syst. Evol. Microbiol.">
        <title>The Global Catalogue of Microorganisms (GCM) 10K type strain sequencing project: providing services to taxonomists for standard genome sequencing and annotation.</title>
        <authorList>
            <consortium name="The Broad Institute Genomics Platform"/>
            <consortium name="The Broad Institute Genome Sequencing Center for Infectious Disease"/>
            <person name="Wu L."/>
            <person name="Ma J."/>
        </authorList>
    </citation>
    <scope>NUCLEOTIDE SEQUENCE [LARGE SCALE GENOMIC DNA]</scope>
    <source>
        <strain evidence="2">JCM 19015</strain>
    </source>
</reference>
<dbReference type="RefSeq" id="WP_345482276.1">
    <property type="nucleotide sequence ID" value="NZ_BAABLP010000009.1"/>
</dbReference>
<evidence type="ECO:0000313" key="2">
    <source>
        <dbReference type="Proteomes" id="UP001500121"/>
    </source>
</evidence>
<evidence type="ECO:0000313" key="1">
    <source>
        <dbReference type="EMBL" id="GAA4755699.1"/>
    </source>
</evidence>
<sequence>MLVAVVVVVVAAGVTAAVLLSRGAGAGEAVAGRTSAPPWAAPADVEARAEAAGLPMLTAEGEALHIHEHLTVTVDGRAIGVPALLGIDEAGRRIAAIHTHDTTGIIHVESPEVKTFRLGQVFTEWDVALGRGRVGGYQDGKDGDRVALFVNRKAYAGDPAALALGKRQDIDFVVTTDGSAPKAPTTAFAFPAGY</sequence>
<protein>
    <submittedName>
        <fullName evidence="1">Uncharacterized protein</fullName>
    </submittedName>
</protein>
<keyword evidence="2" id="KW-1185">Reference proteome</keyword>
<organism evidence="1 2">
    <name type="scientific">Amnibacterium soli</name>
    <dbReference type="NCBI Taxonomy" id="1282736"/>
    <lineage>
        <taxon>Bacteria</taxon>
        <taxon>Bacillati</taxon>
        <taxon>Actinomycetota</taxon>
        <taxon>Actinomycetes</taxon>
        <taxon>Micrococcales</taxon>
        <taxon>Microbacteriaceae</taxon>
        <taxon>Amnibacterium</taxon>
    </lineage>
</organism>
<comment type="caution">
    <text evidence="1">The sequence shown here is derived from an EMBL/GenBank/DDBJ whole genome shotgun (WGS) entry which is preliminary data.</text>
</comment>
<name>A0ABP8ZGF3_9MICO</name>